<keyword evidence="5 6" id="KW-0233">DNA recombination</keyword>
<sequence length="313" mass="35036">MTVRDIGHHLQRTIGTELSHDTISKITDSVLEEVKAWQARPLEEIYPIIYLDALVVKVRDGHQVRNRSAYIAVGVDLDGIKHVLGIWVQAGEGAKFWAGVCAELRNRGVRDVLIVCCDGLKGFPEAVEATWPQTTVQTCTVHLIRAAMRFVSYTDRKRVAAALRPIYTAPTVEAAEAELAAFADSEFGRRYPATVSTWQAAWERFIPFLEFPPELRRIIYTTNSIESLNFQLRKIIKNRGHFPSDDAAIKLLWLAIRDIEDKRARARAKETGLPGHQRKAPGKLVEGSTVLGWKQALGALALAYPDRIGPYLS</sequence>
<dbReference type="PANTHER" id="PTHR33217:SF8">
    <property type="entry name" value="MUTATOR FAMILY TRANSPOSASE"/>
    <property type="match status" value="1"/>
</dbReference>
<gene>
    <name evidence="7" type="ORF">ACFPK1_33010</name>
</gene>
<dbReference type="Pfam" id="PF00872">
    <property type="entry name" value="Transposase_mut"/>
    <property type="match status" value="1"/>
</dbReference>
<evidence type="ECO:0000256" key="2">
    <source>
        <dbReference type="ARBA" id="ARBA00010961"/>
    </source>
</evidence>
<dbReference type="PROSITE" id="PS01007">
    <property type="entry name" value="TRANSPOSASE_MUTATOR"/>
    <property type="match status" value="1"/>
</dbReference>
<evidence type="ECO:0000256" key="1">
    <source>
        <dbReference type="ARBA" id="ARBA00002190"/>
    </source>
</evidence>
<keyword evidence="6" id="KW-0814">Transposable element</keyword>
<feature type="non-terminal residue" evidence="7">
    <location>
        <position position="1"/>
    </location>
</feature>
<evidence type="ECO:0000256" key="5">
    <source>
        <dbReference type="ARBA" id="ARBA00023172"/>
    </source>
</evidence>
<comment type="caution">
    <text evidence="7">The sequence shown here is derived from an EMBL/GenBank/DDBJ whole genome shotgun (WGS) entry which is preliminary data.</text>
</comment>
<dbReference type="InterPro" id="IPR001207">
    <property type="entry name" value="Transposase_mutator"/>
</dbReference>
<comment type="similarity">
    <text evidence="2 6">Belongs to the transposase mutator family.</text>
</comment>
<evidence type="ECO:0000256" key="3">
    <source>
        <dbReference type="ARBA" id="ARBA00022578"/>
    </source>
</evidence>
<keyword evidence="3 6" id="KW-0815">Transposition</keyword>
<dbReference type="RefSeq" id="WP_378025163.1">
    <property type="nucleotide sequence ID" value="NZ_JBHSKG010000042.1"/>
</dbReference>
<evidence type="ECO:0000313" key="7">
    <source>
        <dbReference type="EMBL" id="MFC5143079.1"/>
    </source>
</evidence>
<keyword evidence="8" id="KW-1185">Reference proteome</keyword>
<dbReference type="NCBIfam" id="NF033543">
    <property type="entry name" value="transpos_IS256"/>
    <property type="match status" value="1"/>
</dbReference>
<evidence type="ECO:0000256" key="4">
    <source>
        <dbReference type="ARBA" id="ARBA00023125"/>
    </source>
</evidence>
<reference evidence="8" key="1">
    <citation type="journal article" date="2019" name="Int. J. Syst. Evol. Microbiol.">
        <title>The Global Catalogue of Microorganisms (GCM) 10K type strain sequencing project: providing services to taxonomists for standard genome sequencing and annotation.</title>
        <authorList>
            <consortium name="The Broad Institute Genomics Platform"/>
            <consortium name="The Broad Institute Genome Sequencing Center for Infectious Disease"/>
            <person name="Wu L."/>
            <person name="Ma J."/>
        </authorList>
    </citation>
    <scope>NUCLEOTIDE SEQUENCE [LARGE SCALE GENOMIC DNA]</scope>
    <source>
        <strain evidence="8">XZYJ18</strain>
    </source>
</reference>
<dbReference type="PANTHER" id="PTHR33217">
    <property type="entry name" value="TRANSPOSASE FOR INSERTION SEQUENCE ELEMENT IS1081"/>
    <property type="match status" value="1"/>
</dbReference>
<protein>
    <recommendedName>
        <fullName evidence="6">Mutator family transposase</fullName>
    </recommendedName>
</protein>
<organism evidence="7 8">
    <name type="scientific">Actinomycetospora rhizophila</name>
    <dbReference type="NCBI Taxonomy" id="1416876"/>
    <lineage>
        <taxon>Bacteria</taxon>
        <taxon>Bacillati</taxon>
        <taxon>Actinomycetota</taxon>
        <taxon>Actinomycetes</taxon>
        <taxon>Pseudonocardiales</taxon>
        <taxon>Pseudonocardiaceae</taxon>
        <taxon>Actinomycetospora</taxon>
    </lineage>
</organism>
<accession>A0ABV9ZRE8</accession>
<name>A0ABV9ZRE8_9PSEU</name>
<dbReference type="EMBL" id="JBHSKG010000042">
    <property type="protein sequence ID" value="MFC5143079.1"/>
    <property type="molecule type" value="Genomic_DNA"/>
</dbReference>
<comment type="function">
    <text evidence="1 6">Required for the transposition of the insertion element.</text>
</comment>
<proteinExistence type="inferred from homology"/>
<dbReference type="Proteomes" id="UP001596175">
    <property type="component" value="Unassembled WGS sequence"/>
</dbReference>
<evidence type="ECO:0000313" key="8">
    <source>
        <dbReference type="Proteomes" id="UP001596175"/>
    </source>
</evidence>
<keyword evidence="4 6" id="KW-0238">DNA-binding</keyword>
<evidence type="ECO:0000256" key="6">
    <source>
        <dbReference type="RuleBase" id="RU365089"/>
    </source>
</evidence>